<proteinExistence type="inferred from homology"/>
<evidence type="ECO:0000256" key="3">
    <source>
        <dbReference type="ARBA" id="ARBA00004824"/>
    </source>
</evidence>
<keyword evidence="9 18" id="KW-0032">Aminotransferase</keyword>
<dbReference type="InterPro" id="IPR043131">
    <property type="entry name" value="BCAT-like_N"/>
</dbReference>
<dbReference type="Pfam" id="PF01063">
    <property type="entry name" value="Aminotran_4"/>
    <property type="match status" value="1"/>
</dbReference>
<dbReference type="InterPro" id="IPR033939">
    <property type="entry name" value="BCAT_family"/>
</dbReference>
<dbReference type="GO" id="GO:0009097">
    <property type="term" value="P:isoleucine biosynthetic process"/>
    <property type="evidence" value="ECO:0007669"/>
    <property type="project" value="UniProtKB-UniPathway"/>
</dbReference>
<dbReference type="SUPFAM" id="SSF56752">
    <property type="entry name" value="D-aminoacid aminotransferase-like PLP-dependent enzymes"/>
    <property type="match status" value="1"/>
</dbReference>
<dbReference type="InterPro" id="IPR001544">
    <property type="entry name" value="Aminotrans_IV"/>
</dbReference>
<gene>
    <name evidence="18" type="ORF">NC99_03050</name>
</gene>
<dbReference type="AlphaFoldDB" id="A0A0L8VEK3"/>
<comment type="caution">
    <text evidence="18">The sequence shown here is derived from an EMBL/GenBank/DDBJ whole genome shotgun (WGS) entry which is preliminary data.</text>
</comment>
<name>A0A0L8VEK3_9BACT</name>
<dbReference type="NCBIfam" id="TIGR01123">
    <property type="entry name" value="ilvE_II"/>
    <property type="match status" value="1"/>
</dbReference>
<dbReference type="Proteomes" id="UP000036958">
    <property type="component" value="Unassembled WGS sequence"/>
</dbReference>
<comment type="catalytic activity">
    <reaction evidence="15">
        <text>L-isoleucine + 2-oxoglutarate = (S)-3-methyl-2-oxopentanoate + L-glutamate</text>
        <dbReference type="Rhea" id="RHEA:24801"/>
        <dbReference type="ChEBI" id="CHEBI:16810"/>
        <dbReference type="ChEBI" id="CHEBI:29985"/>
        <dbReference type="ChEBI" id="CHEBI:35146"/>
        <dbReference type="ChEBI" id="CHEBI:58045"/>
        <dbReference type="EC" id="2.6.1.42"/>
    </reaction>
</comment>
<dbReference type="InterPro" id="IPR005786">
    <property type="entry name" value="B_amino_transII"/>
</dbReference>
<keyword evidence="19" id="KW-1185">Reference proteome</keyword>
<evidence type="ECO:0000256" key="8">
    <source>
        <dbReference type="ARBA" id="ARBA00018179"/>
    </source>
</evidence>
<evidence type="ECO:0000256" key="9">
    <source>
        <dbReference type="ARBA" id="ARBA00022576"/>
    </source>
</evidence>
<comment type="pathway">
    <text evidence="5">Amino-acid biosynthesis; L-leucine biosynthesis; L-leucine from 3-methyl-2-oxobutanoate: step 4/4.</text>
</comment>
<evidence type="ECO:0000256" key="11">
    <source>
        <dbReference type="ARBA" id="ARBA00022679"/>
    </source>
</evidence>
<evidence type="ECO:0000256" key="4">
    <source>
        <dbReference type="ARBA" id="ARBA00004931"/>
    </source>
</evidence>
<dbReference type="InterPro" id="IPR036038">
    <property type="entry name" value="Aminotransferase-like"/>
</dbReference>
<feature type="modified residue" description="N6-(pyridoxal phosphate)lysine" evidence="17">
    <location>
        <position position="189"/>
    </location>
</feature>
<dbReference type="GO" id="GO:0052656">
    <property type="term" value="F:L-isoleucine-2-oxoglutarate transaminase activity"/>
    <property type="evidence" value="ECO:0007669"/>
    <property type="project" value="RHEA"/>
</dbReference>
<dbReference type="UniPathway" id="UPA00048">
    <property type="reaction ID" value="UER00073"/>
</dbReference>
<comment type="cofactor">
    <cofactor evidence="1">
        <name>pyridoxal 5'-phosphate</name>
        <dbReference type="ChEBI" id="CHEBI:597326"/>
    </cofactor>
</comment>
<dbReference type="STRING" id="1409788.NC99_03050"/>
<dbReference type="Gene3D" id="3.30.470.10">
    <property type="match status" value="1"/>
</dbReference>
<evidence type="ECO:0000256" key="12">
    <source>
        <dbReference type="ARBA" id="ARBA00022898"/>
    </source>
</evidence>
<dbReference type="GO" id="GO:0009099">
    <property type="term" value="P:L-valine biosynthetic process"/>
    <property type="evidence" value="ECO:0007669"/>
    <property type="project" value="UniProtKB-UniPathway"/>
</dbReference>
<dbReference type="PIRSF" id="PIRSF006468">
    <property type="entry name" value="BCAT1"/>
    <property type="match status" value="1"/>
</dbReference>
<evidence type="ECO:0000256" key="14">
    <source>
        <dbReference type="ARBA" id="ARBA00048212"/>
    </source>
</evidence>
<comment type="pathway">
    <text evidence="4">Amino-acid biosynthesis; L-valine biosynthesis; L-valine from pyruvate: step 4/4.</text>
</comment>
<dbReference type="GO" id="GO:0009098">
    <property type="term" value="P:L-leucine biosynthetic process"/>
    <property type="evidence" value="ECO:0007669"/>
    <property type="project" value="UniProtKB-UniPathway"/>
</dbReference>
<evidence type="ECO:0000256" key="10">
    <source>
        <dbReference type="ARBA" id="ARBA00022605"/>
    </source>
</evidence>
<dbReference type="FunFam" id="3.20.10.10:FF:000006">
    <property type="entry name" value="Branched-chain amino acid aminotransferase"/>
    <property type="match status" value="1"/>
</dbReference>
<dbReference type="InterPro" id="IPR043132">
    <property type="entry name" value="BCAT-like_C"/>
</dbReference>
<evidence type="ECO:0000256" key="13">
    <source>
        <dbReference type="ARBA" id="ARBA00023304"/>
    </source>
</evidence>
<sequence length="343" mass="38438">MANKITMENQDWKTIGFGYRKTNYNVRCYYKNGAWGPLELSDSEYINIHMSATALHYGQEAFEGLKAFMGKDGKVRIFRMDENAKRMQYSADGILMERIPLDKFQEAVKLAVEKNMDFVPPYGCGASLYIRPLLIGSGPQIGVKPADEYLFIVFVMPVGPYFPEGFKPTDLLIMRKFDRAAPQGTGKYKVGGNYAASLTAGKKAKAEGYSAVLYLDSREKKYIDECGPANFFGIKNGAYITPESDSILPSITNKSLMKIAEDIGLKVERRRVPVEELETFEEVGACGTAAVISPIKRIYDDDLDKEYTYGTEPGPWTTKLYEKLRAIQDGDAPDPYGWVTVIE</sequence>
<evidence type="ECO:0000256" key="16">
    <source>
        <dbReference type="ARBA" id="ARBA00049229"/>
    </source>
</evidence>
<keyword evidence="10" id="KW-0028">Amino-acid biosynthesis</keyword>
<dbReference type="Gene3D" id="3.20.10.10">
    <property type="entry name" value="D-amino Acid Aminotransferase, subunit A, domain 2"/>
    <property type="match status" value="1"/>
</dbReference>
<comment type="catalytic activity">
    <reaction evidence="14">
        <text>L-valine + 2-oxoglutarate = 3-methyl-2-oxobutanoate + L-glutamate</text>
        <dbReference type="Rhea" id="RHEA:24813"/>
        <dbReference type="ChEBI" id="CHEBI:11851"/>
        <dbReference type="ChEBI" id="CHEBI:16810"/>
        <dbReference type="ChEBI" id="CHEBI:29985"/>
        <dbReference type="ChEBI" id="CHEBI:57762"/>
        <dbReference type="EC" id="2.6.1.42"/>
    </reaction>
</comment>
<evidence type="ECO:0000256" key="7">
    <source>
        <dbReference type="ARBA" id="ARBA00013053"/>
    </source>
</evidence>
<dbReference type="GO" id="GO:0052655">
    <property type="term" value="F:L-valine-2-oxoglutarate transaminase activity"/>
    <property type="evidence" value="ECO:0007669"/>
    <property type="project" value="RHEA"/>
</dbReference>
<evidence type="ECO:0000256" key="5">
    <source>
        <dbReference type="ARBA" id="ARBA00005072"/>
    </source>
</evidence>
<comment type="function">
    <text evidence="2">Acts on leucine, isoleucine and valine.</text>
</comment>
<comment type="pathway">
    <text evidence="3">Amino-acid biosynthesis; L-isoleucine biosynthesis; L-isoleucine from 2-oxobutanoate: step 4/4.</text>
</comment>
<accession>A0A0L8VEK3</accession>
<protein>
    <recommendedName>
        <fullName evidence="8">Branched-chain-amino-acid aminotransferase</fullName>
        <ecNumber evidence="7">2.6.1.42</ecNumber>
    </recommendedName>
</protein>
<evidence type="ECO:0000256" key="15">
    <source>
        <dbReference type="ARBA" id="ARBA00048798"/>
    </source>
</evidence>
<dbReference type="PATRIC" id="fig|1409788.3.peg.314"/>
<evidence type="ECO:0000256" key="6">
    <source>
        <dbReference type="ARBA" id="ARBA00009320"/>
    </source>
</evidence>
<keyword evidence="13" id="KW-0100">Branched-chain amino acid biosynthesis</keyword>
<dbReference type="GO" id="GO:0052654">
    <property type="term" value="F:L-leucine-2-oxoglutarate transaminase activity"/>
    <property type="evidence" value="ECO:0007669"/>
    <property type="project" value="RHEA"/>
</dbReference>
<dbReference type="EMBL" id="LGIA01000014">
    <property type="protein sequence ID" value="KOH46905.1"/>
    <property type="molecule type" value="Genomic_DNA"/>
</dbReference>
<evidence type="ECO:0000313" key="18">
    <source>
        <dbReference type="EMBL" id="KOH46905.1"/>
    </source>
</evidence>
<dbReference type="NCBIfam" id="NF009897">
    <property type="entry name" value="PRK13357.1"/>
    <property type="match status" value="1"/>
</dbReference>
<evidence type="ECO:0000256" key="2">
    <source>
        <dbReference type="ARBA" id="ARBA00003109"/>
    </source>
</evidence>
<dbReference type="PANTHER" id="PTHR42825:SF2">
    <property type="entry name" value="BRANCHED-CHAIN-AMINO-ACID AMINOTRANSFERASE 3, CHLOROPLASTIC-RELATED"/>
    <property type="match status" value="1"/>
</dbReference>
<dbReference type="RefSeq" id="WP_262509296.1">
    <property type="nucleotide sequence ID" value="NZ_LGIA01000014.1"/>
</dbReference>
<dbReference type="UniPathway" id="UPA00049">
    <property type="reaction ID" value="UER00062"/>
</dbReference>
<dbReference type="CDD" id="cd01557">
    <property type="entry name" value="BCAT_beta_family"/>
    <property type="match status" value="1"/>
</dbReference>
<dbReference type="EC" id="2.6.1.42" evidence="7"/>
<organism evidence="18 19">
    <name type="scientific">Sunxiuqinia dokdonensis</name>
    <dbReference type="NCBI Taxonomy" id="1409788"/>
    <lineage>
        <taxon>Bacteria</taxon>
        <taxon>Pseudomonadati</taxon>
        <taxon>Bacteroidota</taxon>
        <taxon>Bacteroidia</taxon>
        <taxon>Marinilabiliales</taxon>
        <taxon>Prolixibacteraceae</taxon>
        <taxon>Sunxiuqinia</taxon>
    </lineage>
</organism>
<evidence type="ECO:0000256" key="17">
    <source>
        <dbReference type="PIRSR" id="PIRSR006468-1"/>
    </source>
</evidence>
<dbReference type="FunFam" id="3.30.470.10:FF:000004">
    <property type="entry name" value="Branched-chain-amino-acid aminotransferase"/>
    <property type="match status" value="1"/>
</dbReference>
<comment type="catalytic activity">
    <reaction evidence="16">
        <text>L-leucine + 2-oxoglutarate = 4-methyl-2-oxopentanoate + L-glutamate</text>
        <dbReference type="Rhea" id="RHEA:18321"/>
        <dbReference type="ChEBI" id="CHEBI:16810"/>
        <dbReference type="ChEBI" id="CHEBI:17865"/>
        <dbReference type="ChEBI" id="CHEBI:29985"/>
        <dbReference type="ChEBI" id="CHEBI:57427"/>
        <dbReference type="EC" id="2.6.1.42"/>
    </reaction>
</comment>
<evidence type="ECO:0000256" key="1">
    <source>
        <dbReference type="ARBA" id="ARBA00001933"/>
    </source>
</evidence>
<dbReference type="PANTHER" id="PTHR42825">
    <property type="entry name" value="AMINO ACID AMINOTRANSFERASE"/>
    <property type="match status" value="1"/>
</dbReference>
<dbReference type="UniPathway" id="UPA00047">
    <property type="reaction ID" value="UER00058"/>
</dbReference>
<comment type="similarity">
    <text evidence="6">Belongs to the class-IV pyridoxal-phosphate-dependent aminotransferase family.</text>
</comment>
<evidence type="ECO:0000313" key="19">
    <source>
        <dbReference type="Proteomes" id="UP000036958"/>
    </source>
</evidence>
<keyword evidence="12" id="KW-0663">Pyridoxal phosphate</keyword>
<reference evidence="19" key="1">
    <citation type="submission" date="2015-07" db="EMBL/GenBank/DDBJ databases">
        <title>Genome sequencing of Sunxiuqinia dokdonensis strain SK.</title>
        <authorList>
            <person name="Ahn S."/>
            <person name="Kim B.-C."/>
        </authorList>
    </citation>
    <scope>NUCLEOTIDE SEQUENCE [LARGE SCALE GENOMIC DNA]</scope>
    <source>
        <strain evidence="19">SK</strain>
    </source>
</reference>
<keyword evidence="11 18" id="KW-0808">Transferase</keyword>